<dbReference type="InterPro" id="IPR010979">
    <property type="entry name" value="Ribosomal_uS13-like_H2TH"/>
</dbReference>
<dbReference type="GO" id="GO:0003676">
    <property type="term" value="F:nucleic acid binding"/>
    <property type="evidence" value="ECO:0007669"/>
    <property type="project" value="InterPro"/>
</dbReference>
<accession>A0AA35X4I8</accession>
<keyword evidence="2" id="KW-1133">Transmembrane helix</keyword>
<dbReference type="EMBL" id="CASHTH010002945">
    <property type="protein sequence ID" value="CAI8037527.1"/>
    <property type="molecule type" value="Genomic_DNA"/>
</dbReference>
<feature type="region of interest" description="Disordered" evidence="1">
    <location>
        <begin position="67"/>
        <end position="88"/>
    </location>
</feature>
<organism evidence="3 4">
    <name type="scientific">Geodia barretti</name>
    <name type="common">Barrett's horny sponge</name>
    <dbReference type="NCBI Taxonomy" id="519541"/>
    <lineage>
        <taxon>Eukaryota</taxon>
        <taxon>Metazoa</taxon>
        <taxon>Porifera</taxon>
        <taxon>Demospongiae</taxon>
        <taxon>Heteroscleromorpha</taxon>
        <taxon>Tetractinellida</taxon>
        <taxon>Astrophorina</taxon>
        <taxon>Geodiidae</taxon>
        <taxon>Geodia</taxon>
    </lineage>
</organism>
<keyword evidence="2" id="KW-0812">Transmembrane</keyword>
<keyword evidence="2" id="KW-0472">Membrane</keyword>
<gene>
    <name evidence="3" type="ORF">GBAR_LOCUS20991</name>
</gene>
<feature type="transmembrane region" description="Helical" evidence="2">
    <location>
        <begin position="214"/>
        <end position="238"/>
    </location>
</feature>
<dbReference type="AlphaFoldDB" id="A0AA35X4I8"/>
<dbReference type="Gene3D" id="1.10.8.50">
    <property type="match status" value="1"/>
</dbReference>
<protein>
    <submittedName>
        <fullName evidence="3">Formamidopyrimidine-DNA glycosylase</fullName>
    </submittedName>
</protein>
<dbReference type="SUPFAM" id="SSF46946">
    <property type="entry name" value="S13-like H2TH domain"/>
    <property type="match status" value="1"/>
</dbReference>
<name>A0AA35X4I8_GEOBA</name>
<comment type="caution">
    <text evidence="3">The sequence shown here is derived from an EMBL/GenBank/DDBJ whole genome shotgun (WGS) entry which is preliminary data.</text>
</comment>
<evidence type="ECO:0000313" key="3">
    <source>
        <dbReference type="EMBL" id="CAI8037527.1"/>
    </source>
</evidence>
<sequence length="257" mass="29448">MLTGGFQWSEPSDRVFKRTCFTLTLSNGRELRYIDDRQMGRVYYVSPDQLGEIPQYAETWGRTRSTSPSWRVQGAAPSVSRGDQGHHHERKGYLSIGNAYVDEILWDAEIYPFRKKRDLSDDDLQRILDSSARVIREAVGQVREAMGEDIHRKRRDFLKCKHGGITVSWSCAPSEKNVKHPWVNILILAFVTVEFISGFWGLVSGSRDEAVFIIIHRIAGYGLVVLMVWKVAIILFALRNRKRGRMERTHLSCSSAC</sequence>
<evidence type="ECO:0000256" key="2">
    <source>
        <dbReference type="SAM" id="Phobius"/>
    </source>
</evidence>
<evidence type="ECO:0000256" key="1">
    <source>
        <dbReference type="SAM" id="MobiDB-lite"/>
    </source>
</evidence>
<keyword evidence="4" id="KW-1185">Reference proteome</keyword>
<proteinExistence type="predicted"/>
<reference evidence="3" key="1">
    <citation type="submission" date="2023-03" db="EMBL/GenBank/DDBJ databases">
        <authorList>
            <person name="Steffen K."/>
            <person name="Cardenas P."/>
        </authorList>
    </citation>
    <scope>NUCLEOTIDE SEQUENCE</scope>
</reference>
<feature type="transmembrane region" description="Helical" evidence="2">
    <location>
        <begin position="182"/>
        <end position="202"/>
    </location>
</feature>
<evidence type="ECO:0000313" key="4">
    <source>
        <dbReference type="Proteomes" id="UP001174909"/>
    </source>
</evidence>
<dbReference type="Proteomes" id="UP001174909">
    <property type="component" value="Unassembled WGS sequence"/>
</dbReference>